<dbReference type="InterPro" id="IPR058868">
    <property type="entry name" value="ARM_7"/>
</dbReference>
<name>A0A2K3NJH5_TRIPR</name>
<feature type="domain" description="ARM repeat N-terminal plant" evidence="1">
    <location>
        <begin position="67"/>
        <end position="112"/>
    </location>
</feature>
<dbReference type="STRING" id="57577.A0A2K3NJH5"/>
<dbReference type="PANTHER" id="PTHR46578:SF1">
    <property type="entry name" value="ARM-REPEAT_TETRATRICOPEPTIDE REPEAT (TPR)-LIKE PROTEIN"/>
    <property type="match status" value="1"/>
</dbReference>
<dbReference type="SUPFAM" id="SSF48371">
    <property type="entry name" value="ARM repeat"/>
    <property type="match status" value="1"/>
</dbReference>
<feature type="domain" description="ARM repeat N-terminal plant" evidence="1">
    <location>
        <begin position="1"/>
        <end position="44"/>
    </location>
</feature>
<evidence type="ECO:0000313" key="2">
    <source>
        <dbReference type="EMBL" id="PNY03149.1"/>
    </source>
</evidence>
<dbReference type="SUPFAM" id="SSF48452">
    <property type="entry name" value="TPR-like"/>
    <property type="match status" value="1"/>
</dbReference>
<evidence type="ECO:0000259" key="1">
    <source>
        <dbReference type="Pfam" id="PF26524"/>
    </source>
</evidence>
<reference evidence="2 4" key="2">
    <citation type="journal article" date="2017" name="Front. Plant Sci.">
        <title>Gene Classification and Mining of Molecular Markers Useful in Red Clover (Trifolium pratense) Breeding.</title>
        <authorList>
            <person name="Istvanek J."/>
            <person name="Dluhosova J."/>
            <person name="Dluhos P."/>
            <person name="Patkova L."/>
            <person name="Nedelnik J."/>
            <person name="Repkova J."/>
        </authorList>
    </citation>
    <scope>NUCLEOTIDE SEQUENCE [LARGE SCALE GENOMIC DNA]</scope>
    <source>
        <strain evidence="4">cv. Tatra</strain>
        <tissue evidence="2">Young leaves</tissue>
    </source>
</reference>
<reference evidence="2 4" key="1">
    <citation type="journal article" date="2014" name="Am. J. Bot.">
        <title>Genome assembly and annotation for red clover (Trifolium pratense; Fabaceae).</title>
        <authorList>
            <person name="Istvanek J."/>
            <person name="Jaros M."/>
            <person name="Krenek A."/>
            <person name="Repkova J."/>
        </authorList>
    </citation>
    <scope>NUCLEOTIDE SEQUENCE [LARGE SCALE GENOMIC DNA]</scope>
    <source>
        <strain evidence="4">cv. Tatra</strain>
        <tissue evidence="2">Young leaves</tissue>
    </source>
</reference>
<accession>A0A2K3NJH5</accession>
<dbReference type="Pfam" id="PF26524">
    <property type="entry name" value="ARM_7"/>
    <property type="match status" value="2"/>
</dbReference>
<proteinExistence type="predicted"/>
<dbReference type="Proteomes" id="UP000236291">
    <property type="component" value="Unassembled WGS sequence"/>
</dbReference>
<comment type="caution">
    <text evidence="2">The sequence shown here is derived from an EMBL/GenBank/DDBJ whole genome shotgun (WGS) entry which is preliminary data.</text>
</comment>
<gene>
    <name evidence="2" type="ORF">L195_g026472</name>
    <name evidence="3" type="ORF">L195_g026741</name>
</gene>
<evidence type="ECO:0000313" key="3">
    <source>
        <dbReference type="EMBL" id="PNY03412.1"/>
    </source>
</evidence>
<protein>
    <submittedName>
        <fullName evidence="2">Tetratricopeptide repeat protein</fullName>
    </submittedName>
</protein>
<dbReference type="EMBL" id="ASHM01022597">
    <property type="protein sequence ID" value="PNY03412.1"/>
    <property type="molecule type" value="Genomic_DNA"/>
</dbReference>
<dbReference type="AlphaFoldDB" id="A0A2K3NJH5"/>
<evidence type="ECO:0000313" key="4">
    <source>
        <dbReference type="Proteomes" id="UP000236291"/>
    </source>
</evidence>
<dbReference type="PANTHER" id="PTHR46578">
    <property type="entry name" value="ARM-REPEAT/TETRATRICOPEPTIDE REPEAT (TPR)-LIKE PROTEIN"/>
    <property type="match status" value="1"/>
</dbReference>
<dbReference type="InterPro" id="IPR011990">
    <property type="entry name" value="TPR-like_helical_dom_sf"/>
</dbReference>
<dbReference type="EMBL" id="ASHM01022271">
    <property type="protein sequence ID" value="PNY03149.1"/>
    <property type="molecule type" value="Genomic_DNA"/>
</dbReference>
<sequence length="414" mass="47627">MPQRDNQEHVLVLSGLWNIAMTQPNNPEFPSLGIFNCLANLITKEEFAQIAVKSGVIPPLLELLRVKRRVEYHRNLLTRGLGDLEMENRKAEEWTSQLQYCLLLLLKDQNTRYKVINIDNVDVVSCLVDLIELRSLGDKSNVGDTITKVLVSLLEDNDNDCKLKFSTNLISLNLKLVRRNKEKLMSEVKLEEKMVTAKLFKQEANHMFSLGRVEEALLKYCEALDICPLKFRNERMVIYSNKAQCNLLLKKTDLAISDSTRALCLSNPTNSHGKSLWRRSQAYDMKGMAKESLMDCIMFMNGFVKSNENKNVKVSYHVARMFCKQMDATWLFGTACSKSKVIHNVNVPLVENTCEIEREHEIENEGNYEDQPCDQKTSFMPGLSTIIEEPFHAKESSRRKMERARRRLKKAVVD</sequence>
<organism evidence="2 4">
    <name type="scientific">Trifolium pratense</name>
    <name type="common">Red clover</name>
    <dbReference type="NCBI Taxonomy" id="57577"/>
    <lineage>
        <taxon>Eukaryota</taxon>
        <taxon>Viridiplantae</taxon>
        <taxon>Streptophyta</taxon>
        <taxon>Embryophyta</taxon>
        <taxon>Tracheophyta</taxon>
        <taxon>Spermatophyta</taxon>
        <taxon>Magnoliopsida</taxon>
        <taxon>eudicotyledons</taxon>
        <taxon>Gunneridae</taxon>
        <taxon>Pentapetalae</taxon>
        <taxon>rosids</taxon>
        <taxon>fabids</taxon>
        <taxon>Fabales</taxon>
        <taxon>Fabaceae</taxon>
        <taxon>Papilionoideae</taxon>
        <taxon>50 kb inversion clade</taxon>
        <taxon>NPAAA clade</taxon>
        <taxon>Hologalegina</taxon>
        <taxon>IRL clade</taxon>
        <taxon>Trifolieae</taxon>
        <taxon>Trifolium</taxon>
    </lineage>
</organism>
<dbReference type="InterPro" id="IPR016024">
    <property type="entry name" value="ARM-type_fold"/>
</dbReference>
<dbReference type="Gene3D" id="1.25.40.10">
    <property type="entry name" value="Tetratricopeptide repeat domain"/>
    <property type="match status" value="1"/>
</dbReference>